<keyword evidence="1" id="KW-0479">Metal-binding</keyword>
<reference evidence="6" key="1">
    <citation type="submission" date="2021-12" db="EMBL/GenBank/DDBJ databases">
        <title>Discovery of the Pendulisporaceae a myxobacterial family with distinct sporulation behavior and unique specialized metabolism.</title>
        <authorList>
            <person name="Garcia R."/>
            <person name="Popoff A."/>
            <person name="Bader C.D."/>
            <person name="Loehr J."/>
            <person name="Walesch S."/>
            <person name="Walt C."/>
            <person name="Boldt J."/>
            <person name="Bunk B."/>
            <person name="Haeckl F.J.F.P.J."/>
            <person name="Gunesch A.P."/>
            <person name="Birkelbach J."/>
            <person name="Nuebel U."/>
            <person name="Pietschmann T."/>
            <person name="Bach T."/>
            <person name="Mueller R."/>
        </authorList>
    </citation>
    <scope>NUCLEOTIDE SEQUENCE</scope>
    <source>
        <strain evidence="6">MSr11367</strain>
    </source>
</reference>
<evidence type="ECO:0000256" key="4">
    <source>
        <dbReference type="PROSITE-ProRule" id="PRU00742"/>
    </source>
</evidence>
<gene>
    <name evidence="6" type="ORF">LVJ94_01145</name>
</gene>
<dbReference type="Gene3D" id="3.40.800.10">
    <property type="entry name" value="Ureohydrolase domain"/>
    <property type="match status" value="1"/>
</dbReference>
<keyword evidence="5" id="KW-0732">Signal</keyword>
<evidence type="ECO:0000256" key="5">
    <source>
        <dbReference type="SAM" id="SignalP"/>
    </source>
</evidence>
<dbReference type="PRINTS" id="PR00116">
    <property type="entry name" value="ARGINASE"/>
</dbReference>
<evidence type="ECO:0000313" key="7">
    <source>
        <dbReference type="Proteomes" id="UP001374803"/>
    </source>
</evidence>
<evidence type="ECO:0000256" key="3">
    <source>
        <dbReference type="ARBA" id="ARBA00023211"/>
    </source>
</evidence>
<evidence type="ECO:0000313" key="6">
    <source>
        <dbReference type="EMBL" id="WXB05868.1"/>
    </source>
</evidence>
<comment type="similarity">
    <text evidence="4">Belongs to the arginase family.</text>
</comment>
<sequence>MRLTGYVSIAALFLLACTKSPSPVATTSADPPTPVVAPAPPVSKVHIGVVDAPFNLGLRPPKPGHEPGVRKLAGALRATDLVARLGATDRGAVAPPAYAFEKDPETRIYNAPAIRAYSEKLAQGVEEVTKRGEFALVLGGDCSILVGALSASSSRKHRGLIYMDAHTDFGPPPAVGGGIALALATGYGPPSMQRFGGRMPLVREEDAVLFAARDPDDLRDFRGRSKLELVELAKIRQKGAQRAARDVVARFRTQSVDDVWIHLDADVLDDAIMPAVDSRSPDGLSYAELKAVLSEFLSSGLVTGMDIAIFDPDLDPTGKMARAFSDALVDIFQAL</sequence>
<name>A0ABZ2L4R9_9BACT</name>
<evidence type="ECO:0000256" key="2">
    <source>
        <dbReference type="ARBA" id="ARBA00022801"/>
    </source>
</evidence>
<dbReference type="PANTHER" id="PTHR43782">
    <property type="entry name" value="ARGINASE"/>
    <property type="match status" value="1"/>
</dbReference>
<accession>A0ABZ2L4R9</accession>
<organism evidence="6 7">
    <name type="scientific">Pendulispora rubella</name>
    <dbReference type="NCBI Taxonomy" id="2741070"/>
    <lineage>
        <taxon>Bacteria</taxon>
        <taxon>Pseudomonadati</taxon>
        <taxon>Myxococcota</taxon>
        <taxon>Myxococcia</taxon>
        <taxon>Myxococcales</taxon>
        <taxon>Sorangiineae</taxon>
        <taxon>Pendulisporaceae</taxon>
        <taxon>Pendulispora</taxon>
    </lineage>
</organism>
<proteinExistence type="inferred from homology"/>
<keyword evidence="2" id="KW-0378">Hydrolase</keyword>
<dbReference type="SUPFAM" id="SSF52768">
    <property type="entry name" value="Arginase/deacetylase"/>
    <property type="match status" value="1"/>
</dbReference>
<dbReference type="InterPro" id="IPR023696">
    <property type="entry name" value="Ureohydrolase_dom_sf"/>
</dbReference>
<dbReference type="PROSITE" id="PS51409">
    <property type="entry name" value="ARGINASE_2"/>
    <property type="match status" value="1"/>
</dbReference>
<dbReference type="EMBL" id="CP089983">
    <property type="protein sequence ID" value="WXB05868.1"/>
    <property type="molecule type" value="Genomic_DNA"/>
</dbReference>
<feature type="signal peptide" evidence="5">
    <location>
        <begin position="1"/>
        <end position="25"/>
    </location>
</feature>
<keyword evidence="3" id="KW-0464">Manganese</keyword>
<keyword evidence="7" id="KW-1185">Reference proteome</keyword>
<dbReference type="CDD" id="cd09999">
    <property type="entry name" value="Arginase-like_1"/>
    <property type="match status" value="1"/>
</dbReference>
<dbReference type="PROSITE" id="PS51257">
    <property type="entry name" value="PROKAR_LIPOPROTEIN"/>
    <property type="match status" value="1"/>
</dbReference>
<protein>
    <submittedName>
        <fullName evidence="6">Arginase family protein</fullName>
    </submittedName>
</protein>
<dbReference type="Pfam" id="PF00491">
    <property type="entry name" value="Arginase"/>
    <property type="match status" value="1"/>
</dbReference>
<dbReference type="Proteomes" id="UP001374803">
    <property type="component" value="Chromosome"/>
</dbReference>
<evidence type="ECO:0000256" key="1">
    <source>
        <dbReference type="ARBA" id="ARBA00022723"/>
    </source>
</evidence>
<dbReference type="PANTHER" id="PTHR43782:SF3">
    <property type="entry name" value="ARGINASE"/>
    <property type="match status" value="1"/>
</dbReference>
<feature type="chain" id="PRO_5045152582" evidence="5">
    <location>
        <begin position="26"/>
        <end position="335"/>
    </location>
</feature>
<dbReference type="InterPro" id="IPR006035">
    <property type="entry name" value="Ureohydrolase"/>
</dbReference>
<dbReference type="RefSeq" id="WP_394835517.1">
    <property type="nucleotide sequence ID" value="NZ_CP089983.1"/>
</dbReference>